<dbReference type="SUPFAM" id="SSF46955">
    <property type="entry name" value="Putative DNA-binding domain"/>
    <property type="match status" value="1"/>
</dbReference>
<evidence type="ECO:0000256" key="9">
    <source>
        <dbReference type="ARBA" id="ARBA00023163"/>
    </source>
</evidence>
<dbReference type="PROSITE" id="PS00552">
    <property type="entry name" value="HTH_MERR_1"/>
    <property type="match status" value="1"/>
</dbReference>
<proteinExistence type="predicted"/>
<keyword evidence="6" id="KW-0805">Transcription regulation</keyword>
<evidence type="ECO:0000256" key="5">
    <source>
        <dbReference type="ARBA" id="ARBA00022914"/>
    </source>
</evidence>
<keyword evidence="8" id="KW-0010">Activator</keyword>
<keyword evidence="2" id="KW-0475">Mercuric resistance</keyword>
<name>A0A1C7DHK1_9BACL</name>
<dbReference type="SMART" id="SM00422">
    <property type="entry name" value="HTH_MERR"/>
    <property type="match status" value="1"/>
</dbReference>
<dbReference type="NCBIfam" id="TIGR02051">
    <property type="entry name" value="MerR"/>
    <property type="match status" value="1"/>
</dbReference>
<dbReference type="Proteomes" id="UP000004725">
    <property type="component" value="Unassembled WGS sequence"/>
</dbReference>
<comment type="function">
    <text evidence="10">Mediates the mercuric-dependent induction of mercury resistance operon. In the absence of mercury MerR represses transcription by binding tightly to the mer operator region; when mercury is present the dimeric complex binds a single ion and becomes a potent transcriptional activator, while remaining bound to the mer site.</text>
</comment>
<dbReference type="EMBL" id="CP016534">
    <property type="protein sequence ID" value="ANU10888.1"/>
    <property type="molecule type" value="Genomic_DNA"/>
</dbReference>
<dbReference type="Proteomes" id="UP000092661">
    <property type="component" value="Chromosome"/>
</dbReference>
<evidence type="ECO:0000313" key="15">
    <source>
        <dbReference type="Proteomes" id="UP000092661"/>
    </source>
</evidence>
<evidence type="ECO:0000256" key="2">
    <source>
        <dbReference type="ARBA" id="ARBA00022466"/>
    </source>
</evidence>
<evidence type="ECO:0000256" key="4">
    <source>
        <dbReference type="ARBA" id="ARBA00022723"/>
    </source>
</evidence>
<keyword evidence="5" id="KW-0476">Mercury</keyword>
<dbReference type="PRINTS" id="PR00040">
    <property type="entry name" value="HTHMERR"/>
</dbReference>
<dbReference type="GO" id="GO:0003700">
    <property type="term" value="F:DNA-binding transcription factor activity"/>
    <property type="evidence" value="ECO:0007669"/>
    <property type="project" value="InterPro"/>
</dbReference>
<dbReference type="KEGG" id="pana:BBH88_11490"/>
<evidence type="ECO:0000313" key="14">
    <source>
        <dbReference type="Proteomes" id="UP000004725"/>
    </source>
</evidence>
<evidence type="ECO:0000313" key="13">
    <source>
        <dbReference type="EMBL" id="EIM05828.1"/>
    </source>
</evidence>
<keyword evidence="9" id="KW-0804">Transcription</keyword>
<keyword evidence="4" id="KW-0479">Metal-binding</keyword>
<gene>
    <name evidence="13" type="ORF">A1A1_14164</name>
    <name evidence="12" type="ORF">BBH88_11490</name>
</gene>
<evidence type="ECO:0000256" key="10">
    <source>
        <dbReference type="ARBA" id="ARBA00024874"/>
    </source>
</evidence>
<dbReference type="EMBL" id="AJYB01000049">
    <property type="protein sequence ID" value="EIM05828.1"/>
    <property type="molecule type" value="Genomic_DNA"/>
</dbReference>
<reference evidence="15" key="2">
    <citation type="submission" date="2016-07" db="EMBL/GenBank/DDBJ databases">
        <authorList>
            <person name="See-Too W.S."/>
        </authorList>
    </citation>
    <scope>NUCLEOTIDE SEQUENCE [LARGE SCALE GENOMIC DNA]</scope>
    <source>
        <strain evidence="15">DSM 14505</strain>
    </source>
</reference>
<evidence type="ECO:0000259" key="11">
    <source>
        <dbReference type="PROSITE" id="PS50937"/>
    </source>
</evidence>
<keyword evidence="15" id="KW-1185">Reference proteome</keyword>
<dbReference type="AlphaFoldDB" id="A0A1C7DHK1"/>
<dbReference type="PROSITE" id="PS50937">
    <property type="entry name" value="HTH_MERR_2"/>
    <property type="match status" value="1"/>
</dbReference>
<reference evidence="12" key="3">
    <citation type="submission" date="2016-10" db="EMBL/GenBank/DDBJ databases">
        <authorList>
            <person name="See-Too W.S."/>
        </authorList>
    </citation>
    <scope>NUCLEOTIDE SEQUENCE</scope>
    <source>
        <strain evidence="12">DSM 14505</strain>
    </source>
</reference>
<dbReference type="PANTHER" id="PTHR30204">
    <property type="entry name" value="REDOX-CYCLING DRUG-SENSING TRANSCRIPTIONAL ACTIVATOR SOXR"/>
    <property type="match status" value="1"/>
</dbReference>
<accession>A0A1C7DHK1</accession>
<keyword evidence="3" id="KW-0678">Repressor</keyword>
<dbReference type="InterPro" id="IPR009061">
    <property type="entry name" value="DNA-bd_dom_put_sf"/>
</dbReference>
<reference evidence="13 14" key="1">
    <citation type="journal article" date="2012" name="J. Bacteriol.">
        <title>Genome Sequence of the Antarctic Psychrophile Bacterium Planococcus antarcticus DSM 14505.</title>
        <authorList>
            <person name="Margolles A."/>
            <person name="Gueimonde M."/>
            <person name="Sanchez B."/>
        </authorList>
    </citation>
    <scope>NUCLEOTIDE SEQUENCE [LARGE SCALE GENOMIC DNA]</scope>
    <source>
        <strain evidence="13 14">DSM 14505</strain>
    </source>
</reference>
<sequence>MSYRISELAEQCGVNKETIRYYERKGLLREPARNSAGYRMYSEETIKRVGFIRRLQELGFALSEIHKLLGVVDQDTVRCEDMFGFVSRKEVEVQKQIADLKRVEQMLSELKDRCPDEKDLHGCPIIEVLMEEEQT</sequence>
<evidence type="ECO:0000256" key="1">
    <source>
        <dbReference type="ARBA" id="ARBA00017146"/>
    </source>
</evidence>
<dbReference type="CDD" id="cd04783">
    <property type="entry name" value="HTH_MerR1"/>
    <property type="match status" value="1"/>
</dbReference>
<dbReference type="GO" id="GO:0046689">
    <property type="term" value="P:response to mercury ion"/>
    <property type="evidence" value="ECO:0007669"/>
    <property type="project" value="UniProtKB-KW"/>
</dbReference>
<feature type="domain" description="HTH merR-type" evidence="11">
    <location>
        <begin position="1"/>
        <end position="71"/>
    </location>
</feature>
<dbReference type="GO" id="GO:0045340">
    <property type="term" value="F:mercury ion binding"/>
    <property type="evidence" value="ECO:0007669"/>
    <property type="project" value="InterPro"/>
</dbReference>
<dbReference type="Pfam" id="PF13411">
    <property type="entry name" value="MerR_1"/>
    <property type="match status" value="1"/>
</dbReference>
<dbReference type="PANTHER" id="PTHR30204:SF69">
    <property type="entry name" value="MERR-FAMILY TRANSCRIPTIONAL REGULATOR"/>
    <property type="match status" value="1"/>
</dbReference>
<evidence type="ECO:0000256" key="3">
    <source>
        <dbReference type="ARBA" id="ARBA00022491"/>
    </source>
</evidence>
<dbReference type="InterPro" id="IPR011794">
    <property type="entry name" value="MerR"/>
</dbReference>
<evidence type="ECO:0000313" key="12">
    <source>
        <dbReference type="EMBL" id="ANU10888.1"/>
    </source>
</evidence>
<protein>
    <recommendedName>
        <fullName evidence="1">Mercuric resistance operon regulatory protein</fullName>
    </recommendedName>
</protein>
<dbReference type="InterPro" id="IPR000551">
    <property type="entry name" value="MerR-type_HTH_dom"/>
</dbReference>
<evidence type="ECO:0000256" key="8">
    <source>
        <dbReference type="ARBA" id="ARBA00023159"/>
    </source>
</evidence>
<dbReference type="InterPro" id="IPR047057">
    <property type="entry name" value="MerR_fam"/>
</dbReference>
<keyword evidence="7" id="KW-0238">DNA-binding</keyword>
<evidence type="ECO:0000256" key="6">
    <source>
        <dbReference type="ARBA" id="ARBA00023015"/>
    </source>
</evidence>
<organism evidence="13 14">
    <name type="scientific">Planococcus antarcticus DSM 14505</name>
    <dbReference type="NCBI Taxonomy" id="1185653"/>
    <lineage>
        <taxon>Bacteria</taxon>
        <taxon>Bacillati</taxon>
        <taxon>Bacillota</taxon>
        <taxon>Bacilli</taxon>
        <taxon>Bacillales</taxon>
        <taxon>Caryophanaceae</taxon>
        <taxon>Planococcus</taxon>
    </lineage>
</organism>
<dbReference type="Gene3D" id="1.10.1660.10">
    <property type="match status" value="1"/>
</dbReference>
<dbReference type="RefSeq" id="WP_006830792.1">
    <property type="nucleotide sequence ID" value="NZ_AJYB01000049.1"/>
</dbReference>
<dbReference type="OrthoDB" id="9791488at2"/>
<dbReference type="GO" id="GO:0003677">
    <property type="term" value="F:DNA binding"/>
    <property type="evidence" value="ECO:0007669"/>
    <property type="project" value="UniProtKB-KW"/>
</dbReference>
<evidence type="ECO:0000256" key="7">
    <source>
        <dbReference type="ARBA" id="ARBA00023125"/>
    </source>
</evidence>
<dbReference type="eggNOG" id="COG0789">
    <property type="taxonomic scope" value="Bacteria"/>
</dbReference>